<evidence type="ECO:0000313" key="1">
    <source>
        <dbReference type="EMBL" id="MCO1335307.1"/>
    </source>
</evidence>
<organism evidence="1 2">
    <name type="scientific">Microbulbifer okhotskensis</name>
    <dbReference type="NCBI Taxonomy" id="2926617"/>
    <lineage>
        <taxon>Bacteria</taxon>
        <taxon>Pseudomonadati</taxon>
        <taxon>Pseudomonadota</taxon>
        <taxon>Gammaproteobacteria</taxon>
        <taxon>Cellvibrionales</taxon>
        <taxon>Microbulbiferaceae</taxon>
        <taxon>Microbulbifer</taxon>
    </lineage>
</organism>
<keyword evidence="2" id="KW-1185">Reference proteome</keyword>
<dbReference type="Proteomes" id="UP001139028">
    <property type="component" value="Unassembled WGS sequence"/>
</dbReference>
<evidence type="ECO:0000313" key="2">
    <source>
        <dbReference type="Proteomes" id="UP001139028"/>
    </source>
</evidence>
<gene>
    <name evidence="1" type="ORF">MO867_13295</name>
</gene>
<proteinExistence type="predicted"/>
<dbReference type="EMBL" id="JALBWM010000057">
    <property type="protein sequence ID" value="MCO1335307.1"/>
    <property type="molecule type" value="Genomic_DNA"/>
</dbReference>
<comment type="caution">
    <text evidence="1">The sequence shown here is derived from an EMBL/GenBank/DDBJ whole genome shotgun (WGS) entry which is preliminary data.</text>
</comment>
<sequence>MFLPPAFIYSMFFSISAQAERIVAGILEEIISENLDTGNIERRLSLKDEKTGNFYFFDIDHRENRKLVPGDRIRIQGKIGKDHKLEIQEIKVLEVRKQQ</sequence>
<protein>
    <submittedName>
        <fullName evidence="1">Uncharacterized protein</fullName>
    </submittedName>
</protein>
<dbReference type="AlphaFoldDB" id="A0A9X2J586"/>
<name>A0A9X2J586_9GAMM</name>
<accession>A0A9X2J586</accession>
<reference evidence="1" key="1">
    <citation type="journal article" date="2022" name="Arch. Microbiol.">
        <title>Microbulbifer okhotskensis sp. nov., isolated from a deep bottom sediment of the Okhotsk Sea.</title>
        <authorList>
            <person name="Romanenko L."/>
            <person name="Kurilenko V."/>
            <person name="Otstavnykh N."/>
            <person name="Velansky P."/>
            <person name="Isaeva M."/>
            <person name="Mikhailov V."/>
        </authorList>
    </citation>
    <scope>NUCLEOTIDE SEQUENCE</scope>
    <source>
        <strain evidence="1">OS29</strain>
    </source>
</reference>
<dbReference type="RefSeq" id="WP_252468942.1">
    <property type="nucleotide sequence ID" value="NZ_JALBWM010000057.1"/>
</dbReference>